<dbReference type="GO" id="GO:0005524">
    <property type="term" value="F:ATP binding"/>
    <property type="evidence" value="ECO:0007669"/>
    <property type="project" value="UniProtKB-UniRule"/>
</dbReference>
<evidence type="ECO:0000256" key="3">
    <source>
        <dbReference type="ARBA" id="ARBA00022679"/>
    </source>
</evidence>
<gene>
    <name evidence="12" type="ORF">BS47DRAFT_1350109</name>
</gene>
<dbReference type="SUPFAM" id="SSF56112">
    <property type="entry name" value="Protein kinase-like (PK-like)"/>
    <property type="match status" value="1"/>
</dbReference>
<dbReference type="GO" id="GO:0004674">
    <property type="term" value="F:protein serine/threonine kinase activity"/>
    <property type="evidence" value="ECO:0007669"/>
    <property type="project" value="UniProtKB-KW"/>
</dbReference>
<dbReference type="Pfam" id="PF00069">
    <property type="entry name" value="Pkinase"/>
    <property type="match status" value="2"/>
</dbReference>
<keyword evidence="6 9" id="KW-0067">ATP-binding</keyword>
<dbReference type="Proteomes" id="UP000886523">
    <property type="component" value="Unassembled WGS sequence"/>
</dbReference>
<dbReference type="InterPro" id="IPR017441">
    <property type="entry name" value="Protein_kinase_ATP_BS"/>
</dbReference>
<feature type="binding site" evidence="9">
    <location>
        <position position="86"/>
    </location>
    <ligand>
        <name>ATP</name>
        <dbReference type="ChEBI" id="CHEBI:30616"/>
    </ligand>
</feature>
<keyword evidence="5" id="KW-0418">Kinase</keyword>
<dbReference type="GO" id="GO:0005737">
    <property type="term" value="C:cytoplasm"/>
    <property type="evidence" value="ECO:0007669"/>
    <property type="project" value="TreeGrafter"/>
</dbReference>
<dbReference type="EC" id="2.7.11.1" evidence="1"/>
<evidence type="ECO:0000313" key="12">
    <source>
        <dbReference type="EMBL" id="KAF9508639.1"/>
    </source>
</evidence>
<evidence type="ECO:0000256" key="9">
    <source>
        <dbReference type="PROSITE-ProRule" id="PRU10141"/>
    </source>
</evidence>
<evidence type="ECO:0000259" key="11">
    <source>
        <dbReference type="PROSITE" id="PS50011"/>
    </source>
</evidence>
<dbReference type="OrthoDB" id="5979581at2759"/>
<dbReference type="InterPro" id="IPR008271">
    <property type="entry name" value="Ser/Thr_kinase_AS"/>
</dbReference>
<dbReference type="AlphaFoldDB" id="A0A9P6AML6"/>
<evidence type="ECO:0000256" key="8">
    <source>
        <dbReference type="ARBA" id="ARBA00048679"/>
    </source>
</evidence>
<dbReference type="Gene3D" id="1.10.510.10">
    <property type="entry name" value="Transferase(Phosphotransferase) domain 1"/>
    <property type="match status" value="1"/>
</dbReference>
<evidence type="ECO:0000256" key="4">
    <source>
        <dbReference type="ARBA" id="ARBA00022741"/>
    </source>
</evidence>
<keyword evidence="3" id="KW-0808">Transferase</keyword>
<dbReference type="SMART" id="SM00220">
    <property type="entry name" value="S_TKc"/>
    <property type="match status" value="1"/>
</dbReference>
<evidence type="ECO:0000256" key="2">
    <source>
        <dbReference type="ARBA" id="ARBA00022527"/>
    </source>
</evidence>
<dbReference type="GO" id="GO:0050684">
    <property type="term" value="P:regulation of mRNA processing"/>
    <property type="evidence" value="ECO:0007669"/>
    <property type="project" value="TreeGrafter"/>
</dbReference>
<dbReference type="PANTHER" id="PTHR47634">
    <property type="entry name" value="PROTEIN KINASE DOMAIN-CONTAINING PROTEIN-RELATED"/>
    <property type="match status" value="1"/>
</dbReference>
<evidence type="ECO:0000256" key="5">
    <source>
        <dbReference type="ARBA" id="ARBA00022777"/>
    </source>
</evidence>
<dbReference type="Gene3D" id="3.30.200.20">
    <property type="entry name" value="Phosphorylase Kinase, domain 1"/>
    <property type="match status" value="1"/>
</dbReference>
<comment type="catalytic activity">
    <reaction evidence="7">
        <text>L-threonyl-[protein] + ATP = O-phospho-L-threonyl-[protein] + ADP + H(+)</text>
        <dbReference type="Rhea" id="RHEA:46608"/>
        <dbReference type="Rhea" id="RHEA-COMP:11060"/>
        <dbReference type="Rhea" id="RHEA-COMP:11605"/>
        <dbReference type="ChEBI" id="CHEBI:15378"/>
        <dbReference type="ChEBI" id="CHEBI:30013"/>
        <dbReference type="ChEBI" id="CHEBI:30616"/>
        <dbReference type="ChEBI" id="CHEBI:61977"/>
        <dbReference type="ChEBI" id="CHEBI:456216"/>
        <dbReference type="EC" id="2.7.11.1"/>
    </reaction>
</comment>
<sequence length="413" mass="46058">MKAFKALGSNLKTLSRRSKHDTRLLQWPEEPLDLPADRRGGFYPATLGHNLSPTYTIVQKLGWGQHSSVWLAKHEGRHKPQYVAVKILTAHATQVQRQLSDEVGLLQLVREVAGKSRNPGKNHVAALVDSFEVSSTQGNHLCLVHEAMGRFPKINGIGLPIPLVKVVAKQLLLALDFLHHECDIIHTDLKPDNFLIKLHDLDTALEIEEGNPQALPSMTSDLPSNAVLSRPLRALKPDELLNLVQSSKFDMQLTDFGTAVTTNGFHPDLIQPVALRAPEVILGCGFGPSADIWNLGCLIFEFLTGQWLFTPRTGTAWTAEAYHLAHMPGMAAEEFDAAYFGTAKHFGEYFNSDGKLRVQVDGKRTLEKALRNYNVLRDDELPLCISFLHSMLRLKPSDRATTTDLIQHEWLKV</sequence>
<reference evidence="12" key="1">
    <citation type="journal article" date="2020" name="Nat. Commun.">
        <title>Large-scale genome sequencing of mycorrhizal fungi provides insights into the early evolution of symbiotic traits.</title>
        <authorList>
            <person name="Miyauchi S."/>
            <person name="Kiss E."/>
            <person name="Kuo A."/>
            <person name="Drula E."/>
            <person name="Kohler A."/>
            <person name="Sanchez-Garcia M."/>
            <person name="Morin E."/>
            <person name="Andreopoulos B."/>
            <person name="Barry K.W."/>
            <person name="Bonito G."/>
            <person name="Buee M."/>
            <person name="Carver A."/>
            <person name="Chen C."/>
            <person name="Cichocki N."/>
            <person name="Clum A."/>
            <person name="Culley D."/>
            <person name="Crous P.W."/>
            <person name="Fauchery L."/>
            <person name="Girlanda M."/>
            <person name="Hayes R.D."/>
            <person name="Keri Z."/>
            <person name="LaButti K."/>
            <person name="Lipzen A."/>
            <person name="Lombard V."/>
            <person name="Magnuson J."/>
            <person name="Maillard F."/>
            <person name="Murat C."/>
            <person name="Nolan M."/>
            <person name="Ohm R.A."/>
            <person name="Pangilinan J."/>
            <person name="Pereira M.F."/>
            <person name="Perotto S."/>
            <person name="Peter M."/>
            <person name="Pfister S."/>
            <person name="Riley R."/>
            <person name="Sitrit Y."/>
            <person name="Stielow J.B."/>
            <person name="Szollosi G."/>
            <person name="Zifcakova L."/>
            <person name="Stursova M."/>
            <person name="Spatafora J.W."/>
            <person name="Tedersoo L."/>
            <person name="Vaario L.M."/>
            <person name="Yamada A."/>
            <person name="Yan M."/>
            <person name="Wang P."/>
            <person name="Xu J."/>
            <person name="Bruns T."/>
            <person name="Baldrian P."/>
            <person name="Vilgalys R."/>
            <person name="Dunand C."/>
            <person name="Henrissat B."/>
            <person name="Grigoriev I.V."/>
            <person name="Hibbett D."/>
            <person name="Nagy L.G."/>
            <person name="Martin F.M."/>
        </authorList>
    </citation>
    <scope>NUCLEOTIDE SEQUENCE</scope>
    <source>
        <strain evidence="12">UP504</strain>
    </source>
</reference>
<dbReference type="PROSITE" id="PS00107">
    <property type="entry name" value="PROTEIN_KINASE_ATP"/>
    <property type="match status" value="1"/>
</dbReference>
<proteinExistence type="inferred from homology"/>
<evidence type="ECO:0000256" key="7">
    <source>
        <dbReference type="ARBA" id="ARBA00047899"/>
    </source>
</evidence>
<dbReference type="GO" id="GO:0005634">
    <property type="term" value="C:nucleus"/>
    <property type="evidence" value="ECO:0007669"/>
    <property type="project" value="TreeGrafter"/>
</dbReference>
<dbReference type="InterPro" id="IPR051334">
    <property type="entry name" value="SRPK"/>
</dbReference>
<accession>A0A9P6AML6</accession>
<dbReference type="InterPro" id="IPR011009">
    <property type="entry name" value="Kinase-like_dom_sf"/>
</dbReference>
<keyword evidence="13" id="KW-1185">Reference proteome</keyword>
<dbReference type="GO" id="GO:0000245">
    <property type="term" value="P:spliceosomal complex assembly"/>
    <property type="evidence" value="ECO:0007669"/>
    <property type="project" value="TreeGrafter"/>
</dbReference>
<dbReference type="PROSITE" id="PS00108">
    <property type="entry name" value="PROTEIN_KINASE_ST"/>
    <property type="match status" value="1"/>
</dbReference>
<keyword evidence="2 10" id="KW-0723">Serine/threonine-protein kinase</keyword>
<evidence type="ECO:0000313" key="13">
    <source>
        <dbReference type="Proteomes" id="UP000886523"/>
    </source>
</evidence>
<name>A0A9P6AML6_9AGAM</name>
<evidence type="ECO:0000256" key="6">
    <source>
        <dbReference type="ARBA" id="ARBA00022840"/>
    </source>
</evidence>
<comment type="catalytic activity">
    <reaction evidence="8">
        <text>L-seryl-[protein] + ATP = O-phospho-L-seryl-[protein] + ADP + H(+)</text>
        <dbReference type="Rhea" id="RHEA:17989"/>
        <dbReference type="Rhea" id="RHEA-COMP:9863"/>
        <dbReference type="Rhea" id="RHEA-COMP:11604"/>
        <dbReference type="ChEBI" id="CHEBI:15378"/>
        <dbReference type="ChEBI" id="CHEBI:29999"/>
        <dbReference type="ChEBI" id="CHEBI:30616"/>
        <dbReference type="ChEBI" id="CHEBI:83421"/>
        <dbReference type="ChEBI" id="CHEBI:456216"/>
        <dbReference type="EC" id="2.7.11.1"/>
    </reaction>
</comment>
<comment type="similarity">
    <text evidence="10">Belongs to the protein kinase superfamily.</text>
</comment>
<dbReference type="InterPro" id="IPR000719">
    <property type="entry name" value="Prot_kinase_dom"/>
</dbReference>
<dbReference type="PANTHER" id="PTHR47634:SF9">
    <property type="entry name" value="PROTEIN KINASE DOMAIN-CONTAINING PROTEIN-RELATED"/>
    <property type="match status" value="1"/>
</dbReference>
<organism evidence="12 13">
    <name type="scientific">Hydnum rufescens UP504</name>
    <dbReference type="NCBI Taxonomy" id="1448309"/>
    <lineage>
        <taxon>Eukaryota</taxon>
        <taxon>Fungi</taxon>
        <taxon>Dikarya</taxon>
        <taxon>Basidiomycota</taxon>
        <taxon>Agaricomycotina</taxon>
        <taxon>Agaricomycetes</taxon>
        <taxon>Cantharellales</taxon>
        <taxon>Hydnaceae</taxon>
        <taxon>Hydnum</taxon>
    </lineage>
</organism>
<dbReference type="PROSITE" id="PS50011">
    <property type="entry name" value="PROTEIN_KINASE_DOM"/>
    <property type="match status" value="1"/>
</dbReference>
<feature type="domain" description="Protein kinase" evidence="11">
    <location>
        <begin position="55"/>
        <end position="411"/>
    </location>
</feature>
<evidence type="ECO:0000256" key="10">
    <source>
        <dbReference type="RuleBase" id="RU000304"/>
    </source>
</evidence>
<comment type="caution">
    <text evidence="12">The sequence shown here is derived from an EMBL/GenBank/DDBJ whole genome shotgun (WGS) entry which is preliminary data.</text>
</comment>
<evidence type="ECO:0000256" key="1">
    <source>
        <dbReference type="ARBA" id="ARBA00012513"/>
    </source>
</evidence>
<protein>
    <recommendedName>
        <fullName evidence="1">non-specific serine/threonine protein kinase</fullName>
        <ecNumber evidence="1">2.7.11.1</ecNumber>
    </recommendedName>
</protein>
<keyword evidence="4 9" id="KW-0547">Nucleotide-binding</keyword>
<dbReference type="EMBL" id="MU129054">
    <property type="protein sequence ID" value="KAF9508639.1"/>
    <property type="molecule type" value="Genomic_DNA"/>
</dbReference>